<keyword evidence="14" id="KW-1185">Reference proteome</keyword>
<dbReference type="PROSITE" id="PS50011">
    <property type="entry name" value="PROTEIN_KINASE_DOM"/>
    <property type="match status" value="1"/>
</dbReference>
<keyword evidence="7" id="KW-0067">ATP-binding</keyword>
<dbReference type="GeneID" id="25277927"/>
<dbReference type="GO" id="GO:0005524">
    <property type="term" value="F:ATP binding"/>
    <property type="evidence" value="ECO:0007669"/>
    <property type="project" value="UniProtKB-KW"/>
</dbReference>
<comment type="subcellular location">
    <subcellularLocation>
        <location evidence="1">Preautophagosomal structure membrane</location>
        <topology evidence="1">Peripheral membrane protein</topology>
    </subcellularLocation>
</comment>
<dbReference type="AlphaFoldDB" id="A0A072PNF8"/>
<dbReference type="STRING" id="1182545.A0A072PNF8"/>
<evidence type="ECO:0000256" key="3">
    <source>
        <dbReference type="ARBA" id="ARBA00022527"/>
    </source>
</evidence>
<accession>A0A072PNF8</accession>
<evidence type="ECO:0000313" key="14">
    <source>
        <dbReference type="Proteomes" id="UP000027920"/>
    </source>
</evidence>
<dbReference type="Gene3D" id="1.10.510.10">
    <property type="entry name" value="Transferase(Phosphotransferase) domain 1"/>
    <property type="match status" value="1"/>
</dbReference>
<dbReference type="HOGENOM" id="CLU_000288_63_40_1"/>
<dbReference type="SUPFAM" id="SSF56112">
    <property type="entry name" value="Protein kinase-like (PK-like)"/>
    <property type="match status" value="1"/>
</dbReference>
<keyword evidence="3" id="KW-0723">Serine/threonine-protein kinase</keyword>
<dbReference type="EMBL" id="AMGV01000002">
    <property type="protein sequence ID" value="KEF61421.1"/>
    <property type="molecule type" value="Genomic_DNA"/>
</dbReference>
<comment type="catalytic activity">
    <reaction evidence="9">
        <text>L-threonyl-[protein] + ATP = O-phospho-L-threonyl-[protein] + ADP + H(+)</text>
        <dbReference type="Rhea" id="RHEA:46608"/>
        <dbReference type="Rhea" id="RHEA-COMP:11060"/>
        <dbReference type="Rhea" id="RHEA-COMP:11605"/>
        <dbReference type="ChEBI" id="CHEBI:15378"/>
        <dbReference type="ChEBI" id="CHEBI:30013"/>
        <dbReference type="ChEBI" id="CHEBI:30616"/>
        <dbReference type="ChEBI" id="CHEBI:61977"/>
        <dbReference type="ChEBI" id="CHEBI:456216"/>
        <dbReference type="EC" id="2.7.11.1"/>
    </reaction>
</comment>
<organism evidence="13 14">
    <name type="scientific">Exophiala aquamarina CBS 119918</name>
    <dbReference type="NCBI Taxonomy" id="1182545"/>
    <lineage>
        <taxon>Eukaryota</taxon>
        <taxon>Fungi</taxon>
        <taxon>Dikarya</taxon>
        <taxon>Ascomycota</taxon>
        <taxon>Pezizomycotina</taxon>
        <taxon>Eurotiomycetes</taxon>
        <taxon>Chaetothyriomycetidae</taxon>
        <taxon>Chaetothyriales</taxon>
        <taxon>Herpotrichiellaceae</taxon>
        <taxon>Exophiala</taxon>
    </lineage>
</organism>
<dbReference type="Pfam" id="PF00069">
    <property type="entry name" value="Pkinase"/>
    <property type="match status" value="1"/>
</dbReference>
<dbReference type="VEuPathDB" id="FungiDB:A1O9_02987"/>
<dbReference type="Proteomes" id="UP000027920">
    <property type="component" value="Unassembled WGS sequence"/>
</dbReference>
<dbReference type="PANTHER" id="PTHR24348">
    <property type="entry name" value="SERINE/THREONINE-PROTEIN KINASE UNC-51-RELATED"/>
    <property type="match status" value="1"/>
</dbReference>
<dbReference type="GO" id="GO:0034045">
    <property type="term" value="C:phagophore assembly site membrane"/>
    <property type="evidence" value="ECO:0007669"/>
    <property type="project" value="UniProtKB-SubCell"/>
</dbReference>
<dbReference type="CDD" id="cd00180">
    <property type="entry name" value="PKc"/>
    <property type="match status" value="1"/>
</dbReference>
<evidence type="ECO:0000256" key="5">
    <source>
        <dbReference type="ARBA" id="ARBA00022741"/>
    </source>
</evidence>
<evidence type="ECO:0000256" key="7">
    <source>
        <dbReference type="ARBA" id="ARBA00022840"/>
    </source>
</evidence>
<proteinExistence type="predicted"/>
<comment type="catalytic activity">
    <reaction evidence="10">
        <text>L-seryl-[protein] + ATP = O-phospho-L-seryl-[protein] + ADP + H(+)</text>
        <dbReference type="Rhea" id="RHEA:17989"/>
        <dbReference type="Rhea" id="RHEA-COMP:9863"/>
        <dbReference type="Rhea" id="RHEA-COMP:11604"/>
        <dbReference type="ChEBI" id="CHEBI:15378"/>
        <dbReference type="ChEBI" id="CHEBI:29999"/>
        <dbReference type="ChEBI" id="CHEBI:30616"/>
        <dbReference type="ChEBI" id="CHEBI:83421"/>
        <dbReference type="ChEBI" id="CHEBI:456216"/>
        <dbReference type="EC" id="2.7.11.1"/>
    </reaction>
</comment>
<dbReference type="InterPro" id="IPR045269">
    <property type="entry name" value="Atg1-like"/>
</dbReference>
<protein>
    <recommendedName>
        <fullName evidence="2">non-specific serine/threonine protein kinase</fullName>
        <ecNumber evidence="2">2.7.11.1</ecNumber>
    </recommendedName>
    <alternativeName>
        <fullName evidence="8">Autophagy-related protein 1</fullName>
    </alternativeName>
</protein>
<evidence type="ECO:0000256" key="4">
    <source>
        <dbReference type="ARBA" id="ARBA00022679"/>
    </source>
</evidence>
<evidence type="ECO:0000256" key="2">
    <source>
        <dbReference type="ARBA" id="ARBA00012513"/>
    </source>
</evidence>
<evidence type="ECO:0000259" key="12">
    <source>
        <dbReference type="PROSITE" id="PS50011"/>
    </source>
</evidence>
<feature type="region of interest" description="Disordered" evidence="11">
    <location>
        <begin position="352"/>
        <end position="385"/>
    </location>
</feature>
<comment type="caution">
    <text evidence="13">The sequence shown here is derived from an EMBL/GenBank/DDBJ whole genome shotgun (WGS) entry which is preliminary data.</text>
</comment>
<keyword evidence="5" id="KW-0547">Nucleotide-binding</keyword>
<evidence type="ECO:0000256" key="8">
    <source>
        <dbReference type="ARBA" id="ARBA00030237"/>
    </source>
</evidence>
<dbReference type="GO" id="GO:0005829">
    <property type="term" value="C:cytosol"/>
    <property type="evidence" value="ECO:0007669"/>
    <property type="project" value="TreeGrafter"/>
</dbReference>
<evidence type="ECO:0000313" key="13">
    <source>
        <dbReference type="EMBL" id="KEF61421.1"/>
    </source>
</evidence>
<keyword evidence="4" id="KW-0808">Transferase</keyword>
<gene>
    <name evidence="13" type="ORF">A1O9_02987</name>
</gene>
<reference evidence="13 14" key="1">
    <citation type="submission" date="2013-03" db="EMBL/GenBank/DDBJ databases">
        <title>The Genome Sequence of Exophiala aquamarina CBS 119918.</title>
        <authorList>
            <consortium name="The Broad Institute Genomics Platform"/>
            <person name="Cuomo C."/>
            <person name="de Hoog S."/>
            <person name="Gorbushina A."/>
            <person name="Walker B."/>
            <person name="Young S.K."/>
            <person name="Zeng Q."/>
            <person name="Gargeya S."/>
            <person name="Fitzgerald M."/>
            <person name="Haas B."/>
            <person name="Abouelleil A."/>
            <person name="Allen A.W."/>
            <person name="Alvarado L."/>
            <person name="Arachchi H.M."/>
            <person name="Berlin A.M."/>
            <person name="Chapman S.B."/>
            <person name="Gainer-Dewar J."/>
            <person name="Goldberg J."/>
            <person name="Griggs A."/>
            <person name="Gujja S."/>
            <person name="Hansen M."/>
            <person name="Howarth C."/>
            <person name="Imamovic A."/>
            <person name="Ireland A."/>
            <person name="Larimer J."/>
            <person name="McCowan C."/>
            <person name="Murphy C."/>
            <person name="Pearson M."/>
            <person name="Poon T.W."/>
            <person name="Priest M."/>
            <person name="Roberts A."/>
            <person name="Saif S."/>
            <person name="Shea T."/>
            <person name="Sisk P."/>
            <person name="Sykes S."/>
            <person name="Wortman J."/>
            <person name="Nusbaum C."/>
            <person name="Birren B."/>
        </authorList>
    </citation>
    <scope>NUCLEOTIDE SEQUENCE [LARGE SCALE GENOMIC DNA]</scope>
    <source>
        <strain evidence="13 14">CBS 119918</strain>
    </source>
</reference>
<name>A0A072PNF8_9EURO</name>
<feature type="domain" description="Protein kinase" evidence="12">
    <location>
        <begin position="56"/>
        <end position="331"/>
    </location>
</feature>
<dbReference type="GO" id="GO:0005776">
    <property type="term" value="C:autophagosome"/>
    <property type="evidence" value="ECO:0007669"/>
    <property type="project" value="TreeGrafter"/>
</dbReference>
<evidence type="ECO:0000256" key="9">
    <source>
        <dbReference type="ARBA" id="ARBA00047899"/>
    </source>
</evidence>
<dbReference type="GO" id="GO:0000045">
    <property type="term" value="P:autophagosome assembly"/>
    <property type="evidence" value="ECO:0007669"/>
    <property type="project" value="TreeGrafter"/>
</dbReference>
<evidence type="ECO:0000256" key="10">
    <source>
        <dbReference type="ARBA" id="ARBA00048679"/>
    </source>
</evidence>
<evidence type="ECO:0000256" key="6">
    <source>
        <dbReference type="ARBA" id="ARBA00022777"/>
    </source>
</evidence>
<keyword evidence="6 13" id="KW-0418">Kinase</keyword>
<evidence type="ECO:0000256" key="1">
    <source>
        <dbReference type="ARBA" id="ARBA00004623"/>
    </source>
</evidence>
<dbReference type="EC" id="2.7.11.1" evidence="2"/>
<dbReference type="OrthoDB" id="10252171at2759"/>
<sequence length="469" mass="53088">MANTESMDPCASSGTGDETVDVFRLPTIFHPDYVEHHIVFSDRRRNIRRGKKLKRWKTMREIGRGGFGIVYLQEEEKSQKLRAVKQLLRPASQESSLNPLRELTAMATLSKELTNFVEFQGWYQNETHLYIAMEYFEFGDLGQCVTAPLPEGEAQSIIFQVAEALEFMHEKHFTHRDLKPSVRKLGSQTGTLLNTGQNIFVVHRDPEHWWIKLGDLGVSKKVLGGNTSLHTSLTGEFMAPEILGFTEEACEYTNAVDMWSLGCLASWLLIQRVLVDVSKMFLFSRGRFPLPLDLLSSKSVSDHGLDFVANLLVYRPDLRMSAPAAVRHEWLHSSSSNDGLIDDTSSAASRDSLDLAKATSTRNEQPIAKESPAKTNSEPGLVGGKRRLWEGTQASESKAEDLPSKSLEQGLKPKEINSFLFDAKVEEQRRKEVEKRELAEKDEFETKVKERFMKLVSAHPQLRTLSLQY</sequence>
<dbReference type="GO" id="GO:0010506">
    <property type="term" value="P:regulation of autophagy"/>
    <property type="evidence" value="ECO:0007669"/>
    <property type="project" value="InterPro"/>
</dbReference>
<dbReference type="RefSeq" id="XP_013264011.1">
    <property type="nucleotide sequence ID" value="XM_013408557.1"/>
</dbReference>
<dbReference type="InterPro" id="IPR000719">
    <property type="entry name" value="Prot_kinase_dom"/>
</dbReference>
<dbReference type="InterPro" id="IPR011009">
    <property type="entry name" value="Kinase-like_dom_sf"/>
</dbReference>
<dbReference type="GO" id="GO:0004674">
    <property type="term" value="F:protein serine/threonine kinase activity"/>
    <property type="evidence" value="ECO:0007669"/>
    <property type="project" value="UniProtKB-KW"/>
</dbReference>
<dbReference type="PANTHER" id="PTHR24348:SF22">
    <property type="entry name" value="NON-SPECIFIC SERINE_THREONINE PROTEIN KINASE"/>
    <property type="match status" value="1"/>
</dbReference>
<evidence type="ECO:0000256" key="11">
    <source>
        <dbReference type="SAM" id="MobiDB-lite"/>
    </source>
</evidence>